<dbReference type="EMBL" id="JAWDGP010001945">
    <property type="protein sequence ID" value="KAK3786727.1"/>
    <property type="molecule type" value="Genomic_DNA"/>
</dbReference>
<accession>A0AAE1AFM1</accession>
<organism evidence="2 3">
    <name type="scientific">Elysia crispata</name>
    <name type="common">lettuce slug</name>
    <dbReference type="NCBI Taxonomy" id="231223"/>
    <lineage>
        <taxon>Eukaryota</taxon>
        <taxon>Metazoa</taxon>
        <taxon>Spiralia</taxon>
        <taxon>Lophotrochozoa</taxon>
        <taxon>Mollusca</taxon>
        <taxon>Gastropoda</taxon>
        <taxon>Heterobranchia</taxon>
        <taxon>Euthyneura</taxon>
        <taxon>Panpulmonata</taxon>
        <taxon>Sacoglossa</taxon>
        <taxon>Placobranchoidea</taxon>
        <taxon>Plakobranchidae</taxon>
        <taxon>Elysia</taxon>
    </lineage>
</organism>
<comment type="caution">
    <text evidence="2">The sequence shown here is derived from an EMBL/GenBank/DDBJ whole genome shotgun (WGS) entry which is preliminary data.</text>
</comment>
<sequence length="99" mass="10496">MIIRTSGDKGEEGEEEKTGCKPEPAPVKQEGTRGIYFRGMLEITGGGIRAGGARHRSEAVDTELTTSTAVDDGIRQGGVSGVRDMMRVGESRLTKSATI</sequence>
<protein>
    <submittedName>
        <fullName evidence="2">Uncharacterized protein</fullName>
    </submittedName>
</protein>
<feature type="region of interest" description="Disordered" evidence="1">
    <location>
        <begin position="1"/>
        <end position="31"/>
    </location>
</feature>
<feature type="compositionally biased region" description="Basic and acidic residues" evidence="1">
    <location>
        <begin position="1"/>
        <end position="20"/>
    </location>
</feature>
<evidence type="ECO:0000256" key="1">
    <source>
        <dbReference type="SAM" id="MobiDB-lite"/>
    </source>
</evidence>
<reference evidence="2" key="1">
    <citation type="journal article" date="2023" name="G3 (Bethesda)">
        <title>A reference genome for the long-term kleptoplast-retaining sea slug Elysia crispata morphotype clarki.</title>
        <authorList>
            <person name="Eastman K.E."/>
            <person name="Pendleton A.L."/>
            <person name="Shaikh M.A."/>
            <person name="Suttiyut T."/>
            <person name="Ogas R."/>
            <person name="Tomko P."/>
            <person name="Gavelis G."/>
            <person name="Widhalm J.R."/>
            <person name="Wisecaver J.H."/>
        </authorList>
    </citation>
    <scope>NUCLEOTIDE SEQUENCE</scope>
    <source>
        <strain evidence="2">ECLA1</strain>
    </source>
</reference>
<gene>
    <name evidence="2" type="ORF">RRG08_000935</name>
</gene>
<evidence type="ECO:0000313" key="2">
    <source>
        <dbReference type="EMBL" id="KAK3786727.1"/>
    </source>
</evidence>
<dbReference type="AlphaFoldDB" id="A0AAE1AFM1"/>
<proteinExistence type="predicted"/>
<evidence type="ECO:0000313" key="3">
    <source>
        <dbReference type="Proteomes" id="UP001283361"/>
    </source>
</evidence>
<name>A0AAE1AFM1_9GAST</name>
<keyword evidence="3" id="KW-1185">Reference proteome</keyword>
<dbReference type="Proteomes" id="UP001283361">
    <property type="component" value="Unassembled WGS sequence"/>
</dbReference>